<evidence type="ECO:0000313" key="4">
    <source>
        <dbReference type="EMBL" id="CAB4928048.1"/>
    </source>
</evidence>
<dbReference type="EMBL" id="CAFBIZ010000036">
    <property type="protein sequence ID" value="CAB4847492.1"/>
    <property type="molecule type" value="Genomic_DNA"/>
</dbReference>
<protein>
    <submittedName>
        <fullName evidence="4">Unannotated protein</fullName>
    </submittedName>
</protein>
<feature type="transmembrane region" description="Helical" evidence="2">
    <location>
        <begin position="18"/>
        <end position="38"/>
    </location>
</feature>
<organism evidence="4">
    <name type="scientific">freshwater metagenome</name>
    <dbReference type="NCBI Taxonomy" id="449393"/>
    <lineage>
        <taxon>unclassified sequences</taxon>
        <taxon>metagenomes</taxon>
        <taxon>ecological metagenomes</taxon>
    </lineage>
</organism>
<feature type="region of interest" description="Disordered" evidence="1">
    <location>
        <begin position="181"/>
        <end position="223"/>
    </location>
</feature>
<feature type="transmembrane region" description="Helical" evidence="2">
    <location>
        <begin position="58"/>
        <end position="82"/>
    </location>
</feature>
<feature type="transmembrane region" description="Helical" evidence="2">
    <location>
        <begin position="151"/>
        <end position="172"/>
    </location>
</feature>
<evidence type="ECO:0000256" key="1">
    <source>
        <dbReference type="SAM" id="MobiDB-lite"/>
    </source>
</evidence>
<accession>A0A6J7IAB6</accession>
<keyword evidence="2" id="KW-1133">Transmembrane helix</keyword>
<gene>
    <name evidence="3" type="ORF">UFOPK3268_00433</name>
    <name evidence="4" type="ORF">UFOPK3752_00252</name>
</gene>
<keyword evidence="2" id="KW-0812">Transmembrane</keyword>
<dbReference type="AlphaFoldDB" id="A0A6J7IAB6"/>
<name>A0A6J7IAB6_9ZZZZ</name>
<dbReference type="EMBL" id="CAFBND010000006">
    <property type="protein sequence ID" value="CAB4928048.1"/>
    <property type="molecule type" value="Genomic_DNA"/>
</dbReference>
<evidence type="ECO:0000313" key="3">
    <source>
        <dbReference type="EMBL" id="CAB4847492.1"/>
    </source>
</evidence>
<dbReference type="Pfam" id="PF09534">
    <property type="entry name" value="Trp_oprn_chp"/>
    <property type="match status" value="1"/>
</dbReference>
<feature type="transmembrane region" description="Helical" evidence="2">
    <location>
        <begin position="94"/>
        <end position="114"/>
    </location>
</feature>
<keyword evidence="2" id="KW-0472">Membrane</keyword>
<evidence type="ECO:0000256" key="2">
    <source>
        <dbReference type="SAM" id="Phobius"/>
    </source>
</evidence>
<dbReference type="InterPro" id="IPR019051">
    <property type="entry name" value="Trp_biosyn_TM_oprn/chp"/>
</dbReference>
<feature type="compositionally biased region" description="Low complexity" evidence="1">
    <location>
        <begin position="181"/>
        <end position="190"/>
    </location>
</feature>
<sequence>MSELASGQSPPPVGGRRGFLLAIVLLAAGAGLMFLGYGRVWSSSVIAEPGLPTLRVDLAGGDLIAEGVISAVVALAGIAALVAMRRVGRMFTGIVMMVVGVMTIVHAAVFGIGARTSSGLDAVVSGLVSERAGIDINASEASSATTTTASAWWILVLVGGLMIVVGGAVALARSSSWPTMGGRYESGGASRSRRRSAPESDWDLLDRGLDPTIDPTTGQQTAS</sequence>
<proteinExistence type="predicted"/>
<reference evidence="4" key="1">
    <citation type="submission" date="2020-05" db="EMBL/GenBank/DDBJ databases">
        <authorList>
            <person name="Chiriac C."/>
            <person name="Salcher M."/>
            <person name="Ghai R."/>
            <person name="Kavagutti S V."/>
        </authorList>
    </citation>
    <scope>NUCLEOTIDE SEQUENCE</scope>
</reference>
<feature type="compositionally biased region" description="Polar residues" evidence="1">
    <location>
        <begin position="214"/>
        <end position="223"/>
    </location>
</feature>